<dbReference type="AlphaFoldDB" id="A0A350HAA9"/>
<accession>A0A350HAA9</accession>
<keyword evidence="3" id="KW-0067">ATP-binding</keyword>
<dbReference type="SUPFAM" id="SSF52540">
    <property type="entry name" value="P-loop containing nucleoside triphosphate hydrolases"/>
    <property type="match status" value="1"/>
</dbReference>
<dbReference type="EMBL" id="DMZY01000140">
    <property type="protein sequence ID" value="HAV92475.1"/>
    <property type="molecule type" value="Genomic_DNA"/>
</dbReference>
<dbReference type="InterPro" id="IPR003959">
    <property type="entry name" value="ATPase_AAA_core"/>
</dbReference>
<dbReference type="InterPro" id="IPR021886">
    <property type="entry name" value="MgsA_C"/>
</dbReference>
<organism evidence="5 6">
    <name type="scientific">candidate division WOR-3 bacterium</name>
    <dbReference type="NCBI Taxonomy" id="2052148"/>
    <lineage>
        <taxon>Bacteria</taxon>
        <taxon>Bacteria division WOR-3</taxon>
    </lineage>
</organism>
<evidence type="ECO:0000256" key="2">
    <source>
        <dbReference type="ARBA" id="ARBA00022741"/>
    </source>
</evidence>
<dbReference type="PANTHER" id="PTHR13779">
    <property type="entry name" value="WERNER HELICASE-INTERACTING PROTEIN 1 FAMILY MEMBER"/>
    <property type="match status" value="1"/>
</dbReference>
<keyword evidence="2" id="KW-0547">Nucleotide-binding</keyword>
<sequence>MTTDSKKTPLAEQLRPQNIDEFIGQKHLIGDGNILNLILKRGEPVSLLFFGPPGCGKTTLANIISKKYRMPSMNINGVSFSTTQFKKIIEEANKEPILIIIDEIHRMNKAQQDALLPYIENGNVFIIGTTTENPSYEVNKALLSRLTSAEFERLSKDDLKEIIQRAVNKLNFKLNNTGIIDFIIDFSNCDARQAINIISALGGEIEKIETFEEFKKIINKKFVPHDKNGEEHYNLISAFHKSVRGSDVDASIYYFARMIAGGEDPLYVARRMIRIASEDIGNADPQAMVIAISAYNAFERLGSPEGELSLLQCAIYLSLAPKSTAVYNAYNSALQDAKNTANLSVPLKFRNPVTDFDKERGYGEEYIYPPQTKESFIDEKYFPDNMSERVYYKPVERGFEREMVKRIIYYKKLKEEIRKK</sequence>
<feature type="domain" description="AAA+ ATPase" evidence="4">
    <location>
        <begin position="43"/>
        <end position="157"/>
    </location>
</feature>
<name>A0A350HAA9_UNCW3</name>
<dbReference type="InterPro" id="IPR003593">
    <property type="entry name" value="AAA+_ATPase"/>
</dbReference>
<dbReference type="GO" id="GO:0008047">
    <property type="term" value="F:enzyme activator activity"/>
    <property type="evidence" value="ECO:0007669"/>
    <property type="project" value="TreeGrafter"/>
</dbReference>
<evidence type="ECO:0000256" key="1">
    <source>
        <dbReference type="ARBA" id="ARBA00008959"/>
    </source>
</evidence>
<evidence type="ECO:0000313" key="5">
    <source>
        <dbReference type="EMBL" id="HAV92475.1"/>
    </source>
</evidence>
<evidence type="ECO:0000259" key="4">
    <source>
        <dbReference type="SMART" id="SM00382"/>
    </source>
</evidence>
<dbReference type="InterPro" id="IPR051314">
    <property type="entry name" value="AAA_ATPase_RarA/MGS1/WRNIP1"/>
</dbReference>
<comment type="similarity">
    <text evidence="1">Belongs to the AAA ATPase family. RarA/MGS1/WRNIP1 subfamily.</text>
</comment>
<dbReference type="InterPro" id="IPR027417">
    <property type="entry name" value="P-loop_NTPase"/>
</dbReference>
<dbReference type="Pfam" id="PF00004">
    <property type="entry name" value="AAA"/>
    <property type="match status" value="1"/>
</dbReference>
<gene>
    <name evidence="5" type="ORF">DCW38_04765</name>
</gene>
<dbReference type="GO" id="GO:0016887">
    <property type="term" value="F:ATP hydrolysis activity"/>
    <property type="evidence" value="ECO:0007669"/>
    <property type="project" value="InterPro"/>
</dbReference>
<dbReference type="GO" id="GO:0005524">
    <property type="term" value="F:ATP binding"/>
    <property type="evidence" value="ECO:0007669"/>
    <property type="project" value="UniProtKB-KW"/>
</dbReference>
<dbReference type="Gene3D" id="3.40.50.300">
    <property type="entry name" value="P-loop containing nucleotide triphosphate hydrolases"/>
    <property type="match status" value="1"/>
</dbReference>
<dbReference type="GO" id="GO:0000731">
    <property type="term" value="P:DNA synthesis involved in DNA repair"/>
    <property type="evidence" value="ECO:0007669"/>
    <property type="project" value="TreeGrafter"/>
</dbReference>
<dbReference type="Pfam" id="PF12002">
    <property type="entry name" value="MgsA_C"/>
    <property type="match status" value="1"/>
</dbReference>
<dbReference type="CDD" id="cd00009">
    <property type="entry name" value="AAA"/>
    <property type="match status" value="1"/>
</dbReference>
<dbReference type="SMART" id="SM00382">
    <property type="entry name" value="AAA"/>
    <property type="match status" value="1"/>
</dbReference>
<dbReference type="GO" id="GO:0017116">
    <property type="term" value="F:single-stranded DNA helicase activity"/>
    <property type="evidence" value="ECO:0007669"/>
    <property type="project" value="TreeGrafter"/>
</dbReference>
<dbReference type="SUPFAM" id="SSF48019">
    <property type="entry name" value="post-AAA+ oligomerization domain-like"/>
    <property type="match status" value="1"/>
</dbReference>
<dbReference type="GO" id="GO:0003677">
    <property type="term" value="F:DNA binding"/>
    <property type="evidence" value="ECO:0007669"/>
    <property type="project" value="InterPro"/>
</dbReference>
<reference evidence="5 6" key="1">
    <citation type="journal article" date="2018" name="Nat. Biotechnol.">
        <title>A standardized bacterial taxonomy based on genome phylogeny substantially revises the tree of life.</title>
        <authorList>
            <person name="Parks D.H."/>
            <person name="Chuvochina M."/>
            <person name="Waite D.W."/>
            <person name="Rinke C."/>
            <person name="Skarshewski A."/>
            <person name="Chaumeil P.A."/>
            <person name="Hugenholtz P."/>
        </authorList>
    </citation>
    <scope>NUCLEOTIDE SEQUENCE [LARGE SCALE GENOMIC DNA]</scope>
    <source>
        <strain evidence="5">UBA9956</strain>
    </source>
</reference>
<dbReference type="InterPro" id="IPR032423">
    <property type="entry name" value="AAA_assoc_2"/>
</dbReference>
<dbReference type="CDD" id="cd18139">
    <property type="entry name" value="HLD_clamp_RarA"/>
    <property type="match status" value="1"/>
</dbReference>
<dbReference type="Proteomes" id="UP000264062">
    <property type="component" value="Unassembled WGS sequence"/>
</dbReference>
<evidence type="ECO:0000256" key="3">
    <source>
        <dbReference type="ARBA" id="ARBA00022840"/>
    </source>
</evidence>
<dbReference type="PANTHER" id="PTHR13779:SF7">
    <property type="entry name" value="ATPASE WRNIP1"/>
    <property type="match status" value="1"/>
</dbReference>
<protein>
    <submittedName>
        <fullName evidence="5">AAA family ATPase</fullName>
    </submittedName>
</protein>
<evidence type="ECO:0000313" key="6">
    <source>
        <dbReference type="Proteomes" id="UP000264062"/>
    </source>
</evidence>
<dbReference type="Pfam" id="PF16193">
    <property type="entry name" value="AAA_assoc_2"/>
    <property type="match status" value="1"/>
</dbReference>
<dbReference type="Gene3D" id="1.10.3710.10">
    <property type="entry name" value="DNA polymerase III clamp loader subunits, C-terminal domain"/>
    <property type="match status" value="1"/>
</dbReference>
<proteinExistence type="inferred from homology"/>
<dbReference type="GO" id="GO:0006261">
    <property type="term" value="P:DNA-templated DNA replication"/>
    <property type="evidence" value="ECO:0007669"/>
    <property type="project" value="TreeGrafter"/>
</dbReference>
<dbReference type="FunFam" id="1.20.272.10:FF:000001">
    <property type="entry name" value="Putative AAA family ATPase"/>
    <property type="match status" value="1"/>
</dbReference>
<dbReference type="Gene3D" id="1.20.272.10">
    <property type="match status" value="1"/>
</dbReference>
<comment type="caution">
    <text evidence="5">The sequence shown here is derived from an EMBL/GenBank/DDBJ whole genome shotgun (WGS) entry which is preliminary data.</text>
</comment>
<dbReference type="InterPro" id="IPR008921">
    <property type="entry name" value="DNA_pol3_clamp-load_cplx_C"/>
</dbReference>